<organism evidence="1 2">
    <name type="scientific">Geodia barretti</name>
    <name type="common">Barrett's horny sponge</name>
    <dbReference type="NCBI Taxonomy" id="519541"/>
    <lineage>
        <taxon>Eukaryota</taxon>
        <taxon>Metazoa</taxon>
        <taxon>Porifera</taxon>
        <taxon>Demospongiae</taxon>
        <taxon>Heteroscleromorpha</taxon>
        <taxon>Tetractinellida</taxon>
        <taxon>Astrophorina</taxon>
        <taxon>Geodiidae</taxon>
        <taxon>Geodia</taxon>
    </lineage>
</organism>
<keyword evidence="2" id="KW-1185">Reference proteome</keyword>
<sequence length="75" mass="8917">MCRWQAEGRANSLGPHLLKSPWHQEWDTYTWDMVANDLILTGDVTPKEVVEKTSKRWDKLQKKYTQLERTTHYVA</sequence>
<protein>
    <submittedName>
        <fullName evidence="1">Uncharacterized protein</fullName>
    </submittedName>
</protein>
<dbReference type="Proteomes" id="UP001174909">
    <property type="component" value="Unassembled WGS sequence"/>
</dbReference>
<proteinExistence type="predicted"/>
<gene>
    <name evidence="1" type="ORF">GBAR_LOCUS12174</name>
</gene>
<dbReference type="AlphaFoldDB" id="A0AA35WH49"/>
<evidence type="ECO:0000313" key="1">
    <source>
        <dbReference type="EMBL" id="CAI8020349.1"/>
    </source>
</evidence>
<evidence type="ECO:0000313" key="2">
    <source>
        <dbReference type="Proteomes" id="UP001174909"/>
    </source>
</evidence>
<name>A0AA35WH49_GEOBA</name>
<comment type="caution">
    <text evidence="1">The sequence shown here is derived from an EMBL/GenBank/DDBJ whole genome shotgun (WGS) entry which is preliminary data.</text>
</comment>
<dbReference type="EMBL" id="CASHTH010001824">
    <property type="protein sequence ID" value="CAI8020349.1"/>
    <property type="molecule type" value="Genomic_DNA"/>
</dbReference>
<reference evidence="1" key="1">
    <citation type="submission" date="2023-03" db="EMBL/GenBank/DDBJ databases">
        <authorList>
            <person name="Steffen K."/>
            <person name="Cardenas P."/>
        </authorList>
    </citation>
    <scope>NUCLEOTIDE SEQUENCE</scope>
</reference>
<accession>A0AA35WH49</accession>